<comment type="caution">
    <text evidence="1">The sequence shown here is derived from an EMBL/GenBank/DDBJ whole genome shotgun (WGS) entry which is preliminary data.</text>
</comment>
<evidence type="ECO:0008006" key="3">
    <source>
        <dbReference type="Google" id="ProtNLM"/>
    </source>
</evidence>
<proteinExistence type="predicted"/>
<evidence type="ECO:0000313" key="2">
    <source>
        <dbReference type="Proteomes" id="UP001552594"/>
    </source>
</evidence>
<dbReference type="RefSeq" id="WP_109279251.1">
    <property type="nucleotide sequence ID" value="NZ_JBFAUK010000029.1"/>
</dbReference>
<keyword evidence="2" id="KW-1185">Reference proteome</keyword>
<dbReference type="EMBL" id="JBFAUK010000029">
    <property type="protein sequence ID" value="MEV5510224.1"/>
    <property type="molecule type" value="Genomic_DNA"/>
</dbReference>
<organism evidence="1 2">
    <name type="scientific">Streptomyces orinoci</name>
    <name type="common">Streptoverticillium orinoci</name>
    <dbReference type="NCBI Taxonomy" id="67339"/>
    <lineage>
        <taxon>Bacteria</taxon>
        <taxon>Bacillati</taxon>
        <taxon>Actinomycetota</taxon>
        <taxon>Actinomycetes</taxon>
        <taxon>Kitasatosporales</taxon>
        <taxon>Streptomycetaceae</taxon>
        <taxon>Streptomyces</taxon>
    </lineage>
</organism>
<name>A0ABV3K6T9_STRON</name>
<gene>
    <name evidence="1" type="ORF">AB0L16_28005</name>
</gene>
<protein>
    <recommendedName>
        <fullName evidence="3">PRC-barrel domain containing protein</fullName>
    </recommendedName>
</protein>
<accession>A0ABV3K6T9</accession>
<evidence type="ECO:0000313" key="1">
    <source>
        <dbReference type="EMBL" id="MEV5510224.1"/>
    </source>
</evidence>
<reference evidence="1 2" key="1">
    <citation type="submission" date="2024-06" db="EMBL/GenBank/DDBJ databases">
        <title>The Natural Products Discovery Center: Release of the First 8490 Sequenced Strains for Exploring Actinobacteria Biosynthetic Diversity.</title>
        <authorList>
            <person name="Kalkreuter E."/>
            <person name="Kautsar S.A."/>
            <person name="Yang D."/>
            <person name="Bader C.D."/>
            <person name="Teijaro C.N."/>
            <person name="Fluegel L."/>
            <person name="Davis C.M."/>
            <person name="Simpson J.R."/>
            <person name="Lauterbach L."/>
            <person name="Steele A.D."/>
            <person name="Gui C."/>
            <person name="Meng S."/>
            <person name="Li G."/>
            <person name="Viehrig K."/>
            <person name="Ye F."/>
            <person name="Su P."/>
            <person name="Kiefer A.F."/>
            <person name="Nichols A."/>
            <person name="Cepeda A.J."/>
            <person name="Yan W."/>
            <person name="Fan B."/>
            <person name="Jiang Y."/>
            <person name="Adhikari A."/>
            <person name="Zheng C.-J."/>
            <person name="Schuster L."/>
            <person name="Cowan T.M."/>
            <person name="Smanski M.J."/>
            <person name="Chevrette M.G."/>
            <person name="De Carvalho L.P.S."/>
            <person name="Shen B."/>
        </authorList>
    </citation>
    <scope>NUCLEOTIDE SEQUENCE [LARGE SCALE GENOMIC DNA]</scope>
    <source>
        <strain evidence="1 2">NPDC052347</strain>
    </source>
</reference>
<sequence>MSADRSALPKKGAFVVDTARGTVGQVMDHLDDHIQLRPSGGALEWDANPAAVRPVTATELKGAEK</sequence>
<dbReference type="Proteomes" id="UP001552594">
    <property type="component" value="Unassembled WGS sequence"/>
</dbReference>